<comment type="similarity">
    <text evidence="1">Belongs to the delta endotoxin family.</text>
</comment>
<evidence type="ECO:0000256" key="5">
    <source>
        <dbReference type="ARBA" id="ARBA00029653"/>
    </source>
</evidence>
<dbReference type="InterPro" id="IPR038979">
    <property type="entry name" value="Pest_crys"/>
</dbReference>
<dbReference type="Gene3D" id="2.60.120.260">
    <property type="entry name" value="Galactose-binding domain-like"/>
    <property type="match status" value="2"/>
</dbReference>
<evidence type="ECO:0000259" key="8">
    <source>
        <dbReference type="Pfam" id="PF03945"/>
    </source>
</evidence>
<name>A8QJM0_BACTU</name>
<evidence type="ECO:0000259" key="6">
    <source>
        <dbReference type="Pfam" id="PF00555"/>
    </source>
</evidence>
<keyword evidence="2" id="KW-0800">Toxin</keyword>
<keyword evidence="4" id="KW-0843">Virulence</keyword>
<dbReference type="Pfam" id="PF18449">
    <property type="entry name" value="Endotoxin_C2"/>
    <property type="match status" value="1"/>
</dbReference>
<reference evidence="12" key="1">
    <citation type="submission" date="2006-10" db="EMBL/GenBank/DDBJ databases">
        <title>Molecular genetic study of Bacillus thuringiensis delta-endotoxin.</title>
        <authorList>
            <person name="Huehne P.S."/>
            <person name="Pinthong K."/>
            <person name="Chanpaisaeng J."/>
            <person name="Lertwiriyawong B."/>
        </authorList>
    </citation>
    <scope>NUCLEOTIDE SEQUENCE</scope>
    <source>
        <strain evidence="12">JC291</strain>
    </source>
</reference>
<keyword evidence="3" id="KW-0749">Sporulation</keyword>
<dbReference type="InterPro" id="IPR041587">
    <property type="entry name" value="Cry_V"/>
</dbReference>
<dbReference type="InterPro" id="IPR036399">
    <property type="entry name" value="Pest_cryst_cen_dom_sf"/>
</dbReference>
<dbReference type="GO" id="GO:0090729">
    <property type="term" value="F:toxin activity"/>
    <property type="evidence" value="ECO:0007669"/>
    <property type="project" value="UniProtKB-KW"/>
</dbReference>
<dbReference type="Pfam" id="PF03944">
    <property type="entry name" value="Endotoxin_C"/>
    <property type="match status" value="1"/>
</dbReference>
<dbReference type="Pfam" id="PF17997">
    <property type="entry name" value="Cry1Ac_D5"/>
    <property type="match status" value="1"/>
</dbReference>
<feature type="domain" description="Pesticidal crystal protein" evidence="7">
    <location>
        <begin position="464"/>
        <end position="599"/>
    </location>
</feature>
<dbReference type="Gene3D" id="2.100.10.10">
    <property type="entry name" value="Pesticidal crystal protein, central domain"/>
    <property type="match status" value="1"/>
</dbReference>
<dbReference type="PANTHER" id="PTHR37003">
    <property type="entry name" value="ENDOTOXIN_N DOMAIN-CONTAINING PROTEIN-RELATED"/>
    <property type="match status" value="1"/>
</dbReference>
<sequence>MEIINNQNQCVPYNCLSNPENEILDIESLSSRSREQVAEISLGLTRFLLESLLPGASFGFALFDIIWGVIGPDQWNLFLAQIEQLIDQRIEAHVRNQAISRLEGLGDSYEVYIESLREWEGSPNNEGLQQDVRNRFSNTDNALITGYLFLREQGFEIPLLSVYVQAANLHLSILRDVSVFGERWGYDTATINNRYSDLTSLIHVYTNHCVDTYNQGLRRLEGRFLTDWIVYNRFRRQFTISVLDIVAFFPNYDIRTYPIHTATQLTREIYLDLPFINENLSPAASYPTFSAAESAIIRSPHLVDFLNSFTIYTDSLARYAYWGGHLVNCFRTGTTTNLIRSPLYGREGNTERPVTITASPSVPIFRTLSYITGLDNSNPVAGIEGVEFQNTISRSIYRKSGPIDSFNELPPQDASVSPSIGYSHRLCHATFLERISGPRIAGVVFPWTHRSASPTNEVSSSRKTQIPWVKAHTLASGASVIKGPGFTGGDILRRTSPGQISTLRVNITAPLSQRYRVRIRYASTTNLQFHTSIDGRPINQGNFSATMSSGSNLQSGSFRTVGFTTPFNFSNGSSVFTLSAHVFNSGNEVYIDRIEFVPAEVTFEAEYDLERAQKAVNELFTSSNQIGLKTDVTDYHIDQVSNLVECLSDEFCLDEKKELSEKVKHAKRLSDERNLLQDPNFRGINRQLDRGWRGSTDITIQGGDDVFKENYVTLPGTFDECYPTYLYQKIDESKLKAYTRYQLRGYIEDSQDLEIYLIRYNAKHEIVNVPGTGSLWPLSVENQIGPCGEPNRCAPHLEWNPDLHCSCRDGENVPIIPIISPWDIDVGCTDLNEDLGVWVIFKIKTQDGHARLGNLEFLEEKPLVGEALARVKRAEKKWRDKREKLELETNIVYKEAKESVDALFVNSQYDRLQADTNIAMIHAADKRVHSIREAYLPELSVIPGVNAAIFEELEGRIFTAFSLYDARNVIKNGDFNNGLSCWNVKGHVDVEEQNNHRSVLVVPEWEAEVSQEVRVCPGRGYILRVTAYKEGYGEGCVTIHEIENNTDELKFNNCVEEEVYPNNTVTCINYTATQEEYEGTYTSRNRGYDEAYGNNPSVPADYASVYEEKSYTDRRRENPCESNRGYGDYTPLPAGYVTKELEYFPETDKVWIEIGETEGTFIVDSVELLLMEE</sequence>
<feature type="domain" description="Pesticidal crystal protein" evidence="8">
    <location>
        <begin position="51"/>
        <end position="253"/>
    </location>
</feature>
<evidence type="ECO:0000259" key="11">
    <source>
        <dbReference type="Pfam" id="PF21463"/>
    </source>
</evidence>
<dbReference type="InterPro" id="IPR005639">
    <property type="entry name" value="Pest_crys_dom_I"/>
</dbReference>
<dbReference type="InterPro" id="IPR054544">
    <property type="entry name" value="Pest_crys_Cry1Aa_dom-IV"/>
</dbReference>
<dbReference type="Pfam" id="PF00555">
    <property type="entry name" value="Endotoxin_M"/>
    <property type="match status" value="1"/>
</dbReference>
<feature type="domain" description="Pesticidal crystal protein" evidence="6">
    <location>
        <begin position="261"/>
        <end position="453"/>
    </location>
</feature>
<dbReference type="CDD" id="cd04085">
    <property type="entry name" value="delta_endotoxin_C"/>
    <property type="match status" value="1"/>
</dbReference>
<gene>
    <name evidence="12" type="primary">cry</name>
</gene>
<dbReference type="InterPro" id="IPR008979">
    <property type="entry name" value="Galactose-bd-like_sf"/>
</dbReference>
<evidence type="ECO:0000256" key="3">
    <source>
        <dbReference type="ARBA" id="ARBA00022969"/>
    </source>
</evidence>
<evidence type="ECO:0000256" key="1">
    <source>
        <dbReference type="ARBA" id="ARBA00007819"/>
    </source>
</evidence>
<evidence type="ECO:0000256" key="4">
    <source>
        <dbReference type="ARBA" id="ARBA00023026"/>
    </source>
</evidence>
<evidence type="ECO:0000256" key="2">
    <source>
        <dbReference type="ARBA" id="ARBA00022656"/>
    </source>
</evidence>
<dbReference type="SUPFAM" id="SSF51096">
    <property type="entry name" value="delta-Endotoxin (insectocide), middle domain"/>
    <property type="match status" value="1"/>
</dbReference>
<dbReference type="GO" id="GO:0001907">
    <property type="term" value="P:symbiont-mediated killing of host cell"/>
    <property type="evidence" value="ECO:0007669"/>
    <property type="project" value="InterPro"/>
</dbReference>
<dbReference type="InterPro" id="IPR048645">
    <property type="entry name" value="Cry1Ac-like_dom-VII"/>
</dbReference>
<dbReference type="GO" id="GO:0005102">
    <property type="term" value="F:signaling receptor binding"/>
    <property type="evidence" value="ECO:0007669"/>
    <property type="project" value="InterPro"/>
</dbReference>
<dbReference type="GO" id="GO:0030435">
    <property type="term" value="P:sporulation resulting in formation of a cellular spore"/>
    <property type="evidence" value="ECO:0007669"/>
    <property type="project" value="UniProtKB-KW"/>
</dbReference>
<evidence type="ECO:0000259" key="7">
    <source>
        <dbReference type="Pfam" id="PF03944"/>
    </source>
</evidence>
<dbReference type="AlphaFoldDB" id="A8QJM0"/>
<accession>A8QJM0</accession>
<dbReference type="Gene3D" id="1.20.190.10">
    <property type="entry name" value="Pesticidal crystal protein, N-terminal domain"/>
    <property type="match status" value="1"/>
</dbReference>
<dbReference type="PANTHER" id="PTHR37003:SF2">
    <property type="entry name" value="PESTICIDAL CRYSTAL PROTEIN N-TERMINAL DOMAIN-CONTAINING PROTEIN"/>
    <property type="match status" value="1"/>
</dbReference>
<dbReference type="SUPFAM" id="SSF49785">
    <property type="entry name" value="Galactose-binding domain-like"/>
    <property type="match status" value="2"/>
</dbReference>
<evidence type="ECO:0000259" key="9">
    <source>
        <dbReference type="Pfam" id="PF17997"/>
    </source>
</evidence>
<dbReference type="InterPro" id="IPR036716">
    <property type="entry name" value="Pest_crys_N_sf"/>
</dbReference>
<evidence type="ECO:0000259" key="10">
    <source>
        <dbReference type="Pfam" id="PF18449"/>
    </source>
</evidence>
<feature type="domain" description="Pesticidal crystal protein Cry" evidence="9">
    <location>
        <begin position="677"/>
        <end position="860"/>
    </location>
</feature>
<organism evidence="12">
    <name type="scientific">Bacillus thuringiensis</name>
    <dbReference type="NCBI Taxonomy" id="1428"/>
    <lineage>
        <taxon>Bacteria</taxon>
        <taxon>Bacillati</taxon>
        <taxon>Bacillota</taxon>
        <taxon>Bacilli</taxon>
        <taxon>Bacillales</taxon>
        <taxon>Bacillaceae</taxon>
        <taxon>Bacillus</taxon>
        <taxon>Bacillus cereus group</taxon>
    </lineage>
</organism>
<feature type="domain" description="Pesticidal crystal protein Cry1Aa" evidence="10">
    <location>
        <begin position="609"/>
        <end position="671"/>
    </location>
</feature>
<dbReference type="InterPro" id="IPR001178">
    <property type="entry name" value="Pest_cryst_dom_II"/>
</dbReference>
<protein>
    <recommendedName>
        <fullName evidence="5">Crystaline entomocidal protoxin</fullName>
    </recommendedName>
</protein>
<feature type="domain" description="Cry1Ac-like" evidence="11">
    <location>
        <begin position="974"/>
        <end position="1051"/>
    </location>
</feature>
<dbReference type="InterPro" id="IPR005638">
    <property type="entry name" value="Pest_crys_dom-III"/>
</dbReference>
<dbReference type="Pfam" id="PF03945">
    <property type="entry name" value="Endotoxin_N"/>
    <property type="match status" value="1"/>
</dbReference>
<dbReference type="EMBL" id="EF059913">
    <property type="protein sequence ID" value="ABK35074.1"/>
    <property type="molecule type" value="Genomic_DNA"/>
</dbReference>
<proteinExistence type="inferred from homology"/>
<dbReference type="Pfam" id="PF21463">
    <property type="entry name" value="Cry1Ac_dom-VII"/>
    <property type="match status" value="1"/>
</dbReference>
<evidence type="ECO:0000313" key="12">
    <source>
        <dbReference type="EMBL" id="ABK35074.1"/>
    </source>
</evidence>
<dbReference type="SUPFAM" id="SSF56849">
    <property type="entry name" value="delta-Endotoxin (insectocide), N-terminal domain"/>
    <property type="match status" value="1"/>
</dbReference>